<dbReference type="GO" id="GO:0005975">
    <property type="term" value="P:carbohydrate metabolic process"/>
    <property type="evidence" value="ECO:0007669"/>
    <property type="project" value="InterPro"/>
</dbReference>
<sequence length="86" mass="9976">MKSTAQIDVIETYKELFPAVQLSDIFEDSKIFPDCIPLRPAEAIMNDYEKLNDDSNFVLAEFIYQNFSLPKSSRFHPDENTPEEDI</sequence>
<organism evidence="1">
    <name type="scientific">uncultured Erwinia sp</name>
    <dbReference type="NCBI Taxonomy" id="246798"/>
    <lineage>
        <taxon>Bacteria</taxon>
        <taxon>Pseudomonadati</taxon>
        <taxon>Pseudomonadota</taxon>
        <taxon>Gammaproteobacteria</taxon>
        <taxon>Enterobacterales</taxon>
        <taxon>Erwiniaceae</taxon>
        <taxon>Erwinia</taxon>
        <taxon>environmental samples</taxon>
    </lineage>
</organism>
<evidence type="ECO:0000313" key="1">
    <source>
        <dbReference type="EMBL" id="AIA92152.1"/>
    </source>
</evidence>
<dbReference type="AlphaFoldDB" id="A0A060CB05"/>
<dbReference type="EMBL" id="KF124832">
    <property type="protein sequence ID" value="AIA92152.1"/>
    <property type="molecule type" value="Genomic_DNA"/>
</dbReference>
<proteinExistence type="predicted"/>
<dbReference type="InterPro" id="IPR012341">
    <property type="entry name" value="6hp_glycosidase-like_sf"/>
</dbReference>
<dbReference type="Gene3D" id="1.50.10.10">
    <property type="match status" value="1"/>
</dbReference>
<reference evidence="1" key="1">
    <citation type="journal article" date="2013" name="Environ. Microbiol.">
        <title>Seasonally variable intestinal metagenomes of the red palm weevil (Rhynchophorus ferrugineus).</title>
        <authorList>
            <person name="Jia S."/>
            <person name="Zhang X."/>
            <person name="Zhang G."/>
            <person name="Yin A."/>
            <person name="Zhang S."/>
            <person name="Li F."/>
            <person name="Wang L."/>
            <person name="Zhao D."/>
            <person name="Yun Q."/>
            <person name="Tala"/>
            <person name="Wang J."/>
            <person name="Sun G."/>
            <person name="Baabdullah M."/>
            <person name="Yu X."/>
            <person name="Hu S."/>
            <person name="Al-Mssallem I.S."/>
            <person name="Yu J."/>
        </authorList>
    </citation>
    <scope>NUCLEOTIDE SEQUENCE</scope>
</reference>
<dbReference type="SUPFAM" id="SSF48208">
    <property type="entry name" value="Six-hairpin glycosidases"/>
    <property type="match status" value="1"/>
</dbReference>
<protein>
    <submittedName>
        <fullName evidence="1">CAZy families GH37 protein</fullName>
    </submittedName>
</protein>
<accession>A0A060CB05</accession>
<dbReference type="InterPro" id="IPR008928">
    <property type="entry name" value="6-hairpin_glycosidase_sf"/>
</dbReference>
<feature type="non-terminal residue" evidence="1">
    <location>
        <position position="86"/>
    </location>
</feature>
<name>A0A060CB05_9GAMM</name>